<keyword evidence="2" id="KW-0813">Transport</keyword>
<evidence type="ECO:0000256" key="10">
    <source>
        <dbReference type="SAM" id="Phobius"/>
    </source>
</evidence>
<dbReference type="OrthoDB" id="12029at2157"/>
<feature type="transmembrane region" description="Helical" evidence="10">
    <location>
        <begin position="302"/>
        <end position="323"/>
    </location>
</feature>
<evidence type="ECO:0000256" key="2">
    <source>
        <dbReference type="ARBA" id="ARBA00022448"/>
    </source>
</evidence>
<evidence type="ECO:0000256" key="5">
    <source>
        <dbReference type="ARBA" id="ARBA00022989"/>
    </source>
</evidence>
<keyword evidence="13" id="KW-1185">Reference proteome</keyword>
<comment type="subcellular location">
    <subcellularLocation>
        <location evidence="1">Membrane</location>
        <topology evidence="1">Multi-pass membrane protein</topology>
    </subcellularLocation>
</comment>
<name>A0A6A9QNE1_SULME</name>
<evidence type="ECO:0000256" key="9">
    <source>
        <dbReference type="ARBA" id="ARBA00023201"/>
    </source>
</evidence>
<dbReference type="InterPro" id="IPR038770">
    <property type="entry name" value="Na+/solute_symporter_sf"/>
</dbReference>
<feature type="domain" description="Cation/H+ exchanger transmembrane" evidence="11">
    <location>
        <begin position="21"/>
        <end position="386"/>
    </location>
</feature>
<evidence type="ECO:0000256" key="3">
    <source>
        <dbReference type="ARBA" id="ARBA00022449"/>
    </source>
</evidence>
<dbReference type="EMBL" id="WGGD01000005">
    <property type="protein sequence ID" value="MUN29820.1"/>
    <property type="molecule type" value="Genomic_DNA"/>
</dbReference>
<comment type="caution">
    <text evidence="12">The sequence shown here is derived from an EMBL/GenBank/DDBJ whole genome shotgun (WGS) entry which is preliminary data.</text>
</comment>
<feature type="transmembrane region" description="Helical" evidence="10">
    <location>
        <begin position="364"/>
        <end position="382"/>
    </location>
</feature>
<protein>
    <submittedName>
        <fullName evidence="12">Cation:proton antiporter</fullName>
    </submittedName>
</protein>
<dbReference type="InterPro" id="IPR006153">
    <property type="entry name" value="Cation/H_exchanger_TM"/>
</dbReference>
<evidence type="ECO:0000313" key="13">
    <source>
        <dbReference type="Proteomes" id="UP000470772"/>
    </source>
</evidence>
<feature type="transmembrane region" description="Helical" evidence="10">
    <location>
        <begin position="168"/>
        <end position="189"/>
    </location>
</feature>
<evidence type="ECO:0000313" key="12">
    <source>
        <dbReference type="EMBL" id="MUN29820.1"/>
    </source>
</evidence>
<dbReference type="PANTHER" id="PTHR43562">
    <property type="entry name" value="NAPA-TYPE SODIUM/HYDROGEN ANTIPORTER"/>
    <property type="match status" value="1"/>
</dbReference>
<keyword evidence="8 10" id="KW-0472">Membrane</keyword>
<dbReference type="Proteomes" id="UP000470772">
    <property type="component" value="Unassembled WGS sequence"/>
</dbReference>
<keyword evidence="9" id="KW-0739">Sodium transport</keyword>
<evidence type="ECO:0000256" key="4">
    <source>
        <dbReference type="ARBA" id="ARBA00022692"/>
    </source>
</evidence>
<dbReference type="RefSeq" id="WP_054838867.1">
    <property type="nucleotide sequence ID" value="NZ_BBBY01000022.1"/>
</dbReference>
<keyword evidence="4 10" id="KW-0812">Transmembrane</keyword>
<sequence length="392" mass="41982">MDNQVTLTLLEMSLLIFTAEAVRSFMGKYGLPLIVGEILTGIVLSPFALGGAINMISGTDIFSLNQYVLFLSEFSMILLIFASGLEHGTSSIRSAGVMGFLGASVGAVLPFAVAFIVYKETLGFTPSLIVGTALGATSLAAVVSTLMEMRLHGRAINYLIAASSTDDIVDLILFSVVLASISSTGLTAIQLIRTITFYLLAWVTIFLVSVILIPRIANRIGTQYVEEFPFVVLFGLTAIMTALGFSPIISAFVAGVALAESTKREEIRRISETLLSVFGSIFFVVVGLQVDVLRISFNVLELGLELTIIAMVFKMIGVFPFAYFSLRNFRSSLAVSVGMTPRGETGLVVASIGESFGAVSQGEFTALVLMAILTTLLGAMAFKRLAIWLEPQ</sequence>
<accession>A0A6A9QNE1</accession>
<keyword evidence="7" id="KW-0406">Ion transport</keyword>
<dbReference type="GO" id="GO:0015297">
    <property type="term" value="F:antiporter activity"/>
    <property type="evidence" value="ECO:0007669"/>
    <property type="project" value="UniProtKB-KW"/>
</dbReference>
<dbReference type="GO" id="GO:0006814">
    <property type="term" value="P:sodium ion transport"/>
    <property type="evidence" value="ECO:0007669"/>
    <property type="project" value="UniProtKB-KW"/>
</dbReference>
<dbReference type="Gene3D" id="1.20.1530.20">
    <property type="match status" value="1"/>
</dbReference>
<keyword evidence="6" id="KW-0915">Sodium</keyword>
<keyword evidence="5 10" id="KW-1133">Transmembrane helix</keyword>
<evidence type="ECO:0000256" key="6">
    <source>
        <dbReference type="ARBA" id="ARBA00023053"/>
    </source>
</evidence>
<evidence type="ECO:0000256" key="1">
    <source>
        <dbReference type="ARBA" id="ARBA00004141"/>
    </source>
</evidence>
<evidence type="ECO:0000256" key="8">
    <source>
        <dbReference type="ARBA" id="ARBA00023136"/>
    </source>
</evidence>
<feature type="transmembrane region" description="Helical" evidence="10">
    <location>
        <begin position="97"/>
        <end position="118"/>
    </location>
</feature>
<evidence type="ECO:0000256" key="7">
    <source>
        <dbReference type="ARBA" id="ARBA00023065"/>
    </source>
</evidence>
<feature type="transmembrane region" description="Helical" evidence="10">
    <location>
        <begin position="228"/>
        <end position="253"/>
    </location>
</feature>
<organism evidence="12 13">
    <name type="scientific">Sulfuracidifex metallicus DSM 6482 = JCM 9184</name>
    <dbReference type="NCBI Taxonomy" id="523847"/>
    <lineage>
        <taxon>Archaea</taxon>
        <taxon>Thermoproteota</taxon>
        <taxon>Thermoprotei</taxon>
        <taxon>Sulfolobales</taxon>
        <taxon>Sulfolobaceae</taxon>
        <taxon>Sulfuracidifex</taxon>
    </lineage>
</organism>
<feature type="transmembrane region" description="Helical" evidence="10">
    <location>
        <begin position="33"/>
        <end position="55"/>
    </location>
</feature>
<keyword evidence="3" id="KW-0050">Antiport</keyword>
<dbReference type="AlphaFoldDB" id="A0A6A9QNE1"/>
<feature type="transmembrane region" description="Helical" evidence="10">
    <location>
        <begin position="124"/>
        <end position="147"/>
    </location>
</feature>
<feature type="transmembrane region" description="Helical" evidence="10">
    <location>
        <begin position="273"/>
        <end position="290"/>
    </location>
</feature>
<feature type="transmembrane region" description="Helical" evidence="10">
    <location>
        <begin position="195"/>
        <end position="216"/>
    </location>
</feature>
<dbReference type="PANTHER" id="PTHR43562:SF3">
    <property type="entry name" value="SODIUM ION_PROTON EXCHANGER (EUROFUNG)"/>
    <property type="match status" value="1"/>
</dbReference>
<proteinExistence type="predicted"/>
<evidence type="ECO:0000259" key="11">
    <source>
        <dbReference type="Pfam" id="PF00999"/>
    </source>
</evidence>
<dbReference type="GO" id="GO:1902600">
    <property type="term" value="P:proton transmembrane transport"/>
    <property type="evidence" value="ECO:0007669"/>
    <property type="project" value="InterPro"/>
</dbReference>
<feature type="transmembrane region" description="Helical" evidence="10">
    <location>
        <begin position="67"/>
        <end position="85"/>
    </location>
</feature>
<gene>
    <name evidence="12" type="ORF">GC250_10345</name>
</gene>
<dbReference type="Pfam" id="PF00999">
    <property type="entry name" value="Na_H_Exchanger"/>
    <property type="match status" value="1"/>
</dbReference>
<dbReference type="GO" id="GO:0016020">
    <property type="term" value="C:membrane"/>
    <property type="evidence" value="ECO:0007669"/>
    <property type="project" value="UniProtKB-SubCell"/>
</dbReference>
<reference evidence="12 13" key="1">
    <citation type="submission" date="2019-10" db="EMBL/GenBank/DDBJ databases">
        <title>Sequencing and Assembly of Multiple Reported Metal-Biooxidizing Members of the Extremely Thermoacidophilic Archaeal Family Sulfolobaceae.</title>
        <authorList>
            <person name="Counts J.A."/>
            <person name="Kelly R.M."/>
        </authorList>
    </citation>
    <scope>NUCLEOTIDE SEQUENCE [LARGE SCALE GENOMIC DNA]</scope>
    <source>
        <strain evidence="12 13">DSM 6482</strain>
    </source>
</reference>